<keyword evidence="1" id="KW-0732">Signal</keyword>
<proteinExistence type="predicted"/>
<organism evidence="2 3">
    <name type="scientific">Aquipuribacter hungaricus</name>
    <dbReference type="NCBI Taxonomy" id="545624"/>
    <lineage>
        <taxon>Bacteria</taxon>
        <taxon>Bacillati</taxon>
        <taxon>Actinomycetota</taxon>
        <taxon>Actinomycetes</taxon>
        <taxon>Micrococcales</taxon>
        <taxon>Intrasporangiaceae</taxon>
        <taxon>Aquipuribacter</taxon>
    </lineage>
</organism>
<sequence length="314" mass="32793">MTRLVPRAAAAAAAVLVLGALPVAAATAAPSGESGPARTSTYLLPGDRVFPEGITVQGGFFYVSSTTDGTIFRGSLKGSTAEVFLPGGQDGRTTARGLAATEELLLVAGGPTGTLFVYDRHSGDLLGSFGAAGGFVNDVRVARNGDVFATDSTNDVVYRVTTDDLRSGSGRLKVFSPGSVDDPQGMFNANGIAISQNGRYLVVVQTDTGRLFRISTQDRSVQEIDLDGATVGNGDGIVLQGRTLYVVQNTTGTVSEVQLSAQLTRGRLVQTVSDPSFAFPTTAALTRGRLLVVNSQFNQRNNPQPFTVSSLQRP</sequence>
<comment type="caution">
    <text evidence="2">The sequence shown here is derived from an EMBL/GenBank/DDBJ whole genome shotgun (WGS) entry which is preliminary data.</text>
</comment>
<dbReference type="EMBL" id="JBHRWW010000019">
    <property type="protein sequence ID" value="MFC3690249.1"/>
    <property type="molecule type" value="Genomic_DNA"/>
</dbReference>
<protein>
    <submittedName>
        <fullName evidence="2">SMP-30/gluconolactonase/LRE family protein</fullName>
    </submittedName>
</protein>
<dbReference type="Proteomes" id="UP001595685">
    <property type="component" value="Unassembled WGS sequence"/>
</dbReference>
<feature type="signal peptide" evidence="1">
    <location>
        <begin position="1"/>
        <end position="25"/>
    </location>
</feature>
<evidence type="ECO:0000313" key="3">
    <source>
        <dbReference type="Proteomes" id="UP001595685"/>
    </source>
</evidence>
<dbReference type="InterPro" id="IPR011042">
    <property type="entry name" value="6-blade_b-propeller_TolB-like"/>
</dbReference>
<dbReference type="PANTHER" id="PTHR31460:SF3">
    <property type="entry name" value="MESOCENTIN"/>
    <property type="match status" value="1"/>
</dbReference>
<evidence type="ECO:0000256" key="1">
    <source>
        <dbReference type="SAM" id="SignalP"/>
    </source>
</evidence>
<name>A0ABV7WKE9_9MICO</name>
<reference evidence="3" key="1">
    <citation type="journal article" date="2019" name="Int. J. Syst. Evol. Microbiol.">
        <title>The Global Catalogue of Microorganisms (GCM) 10K type strain sequencing project: providing services to taxonomists for standard genome sequencing and annotation.</title>
        <authorList>
            <consortium name="The Broad Institute Genomics Platform"/>
            <consortium name="The Broad Institute Genome Sequencing Center for Infectious Disease"/>
            <person name="Wu L."/>
            <person name="Ma J."/>
        </authorList>
    </citation>
    <scope>NUCLEOTIDE SEQUENCE [LARGE SCALE GENOMIC DNA]</scope>
    <source>
        <strain evidence="3">NCAIM B.02333</strain>
    </source>
</reference>
<dbReference type="Gene3D" id="2.120.10.30">
    <property type="entry name" value="TolB, C-terminal domain"/>
    <property type="match status" value="1"/>
</dbReference>
<dbReference type="PANTHER" id="PTHR31460">
    <property type="match status" value="1"/>
</dbReference>
<dbReference type="SUPFAM" id="SSF63829">
    <property type="entry name" value="Calcium-dependent phosphotriesterase"/>
    <property type="match status" value="1"/>
</dbReference>
<evidence type="ECO:0000313" key="2">
    <source>
        <dbReference type="EMBL" id="MFC3690249.1"/>
    </source>
</evidence>
<dbReference type="InterPro" id="IPR053224">
    <property type="entry name" value="Sensory_adhesion_molecule"/>
</dbReference>
<accession>A0ABV7WKE9</accession>
<feature type="chain" id="PRO_5045534328" evidence="1">
    <location>
        <begin position="26"/>
        <end position="314"/>
    </location>
</feature>
<dbReference type="RefSeq" id="WP_340289244.1">
    <property type="nucleotide sequence ID" value="NZ_JBBEOI010000006.1"/>
</dbReference>
<gene>
    <name evidence="2" type="ORF">ACFOLH_18030</name>
</gene>
<keyword evidence="3" id="KW-1185">Reference proteome</keyword>